<dbReference type="EMBL" id="BBNU01000018">
    <property type="protein sequence ID" value="GAL81737.1"/>
    <property type="molecule type" value="Genomic_DNA"/>
</dbReference>
<dbReference type="PANTHER" id="PTHR43730">
    <property type="entry name" value="BETA-MANNOSIDASE"/>
    <property type="match status" value="1"/>
</dbReference>
<feature type="chain" id="PRO_5001868885" evidence="3">
    <location>
        <begin position="23"/>
        <end position="209"/>
    </location>
</feature>
<keyword evidence="2 5" id="KW-0326">Glycosidase</keyword>
<evidence type="ECO:0000259" key="4">
    <source>
        <dbReference type="Pfam" id="PF22666"/>
    </source>
</evidence>
<dbReference type="PANTHER" id="PTHR43730:SF1">
    <property type="entry name" value="BETA-MANNOSIDASE"/>
    <property type="match status" value="1"/>
</dbReference>
<dbReference type="Gene3D" id="2.60.120.260">
    <property type="entry name" value="Galactose-binding domain-like"/>
    <property type="match status" value="1"/>
</dbReference>
<comment type="caution">
    <text evidence="5">The sequence shown here is derived from an EMBL/GenBank/DDBJ whole genome shotgun (WGS) entry which is preliminary data.</text>
</comment>
<protein>
    <submittedName>
        <fullName evidence="5">Beta-mannosidase</fullName>
        <ecNumber evidence="5">3.2.1.25</ecNumber>
    </submittedName>
</protein>
<keyword evidence="1 5" id="KW-0378">Hydrolase</keyword>
<keyword evidence="3" id="KW-0732">Signal</keyword>
<dbReference type="AlphaFoldDB" id="A0A090X6R4"/>
<dbReference type="GO" id="GO:0004567">
    <property type="term" value="F:beta-mannosidase activity"/>
    <property type="evidence" value="ECO:0007669"/>
    <property type="project" value="UniProtKB-EC"/>
</dbReference>
<evidence type="ECO:0000313" key="5">
    <source>
        <dbReference type="EMBL" id="GAL81737.1"/>
    </source>
</evidence>
<evidence type="ECO:0000256" key="2">
    <source>
        <dbReference type="ARBA" id="ARBA00023295"/>
    </source>
</evidence>
<evidence type="ECO:0000313" key="6">
    <source>
        <dbReference type="Proteomes" id="UP000029643"/>
    </source>
</evidence>
<sequence length="209" mass="23784">MIKIMVKYIKAFVLLICVTACNTPPNFVSTKINSNWQFKSVQDTLWLKAEVPPGSIHTDLIQNGIIEDPFYRLNEKDQQWIDKNDWEYKTVFNIDDAILDKERIELNFKGLDTYANVFLNDSLVATTNNMFVGNKLNCKSILKLGENKLKIVFDSPPIKTGLKKREALGYQLPNAVNDQSENGGLGKNKLQYLIEKQAIILVGTGARDW</sequence>
<dbReference type="Pfam" id="PF22666">
    <property type="entry name" value="Glyco_hydro_2_N2"/>
    <property type="match status" value="1"/>
</dbReference>
<dbReference type="Proteomes" id="UP000029643">
    <property type="component" value="Unassembled WGS sequence"/>
</dbReference>
<gene>
    <name evidence="5" type="ORF">JCM19274_296</name>
</gene>
<feature type="signal peptide" evidence="3">
    <location>
        <begin position="1"/>
        <end position="22"/>
    </location>
</feature>
<dbReference type="EC" id="3.2.1.25" evidence="5"/>
<evidence type="ECO:0000256" key="1">
    <source>
        <dbReference type="ARBA" id="ARBA00022801"/>
    </source>
</evidence>
<dbReference type="InterPro" id="IPR008979">
    <property type="entry name" value="Galactose-bd-like_sf"/>
</dbReference>
<dbReference type="InterPro" id="IPR050887">
    <property type="entry name" value="Beta-mannosidase_GH2"/>
</dbReference>
<evidence type="ECO:0000256" key="3">
    <source>
        <dbReference type="SAM" id="SignalP"/>
    </source>
</evidence>
<reference evidence="5 6" key="1">
    <citation type="journal article" date="2014" name="Genome Announc.">
        <title>Draft Genome Sequences of Marine Flavobacterium Algibacter lectus Strains SS8 and NR4.</title>
        <authorList>
            <person name="Takatani N."/>
            <person name="Nakanishi M."/>
            <person name="Meirelles P."/>
            <person name="Mino S."/>
            <person name="Suda W."/>
            <person name="Oshima K."/>
            <person name="Hattori M."/>
            <person name="Ohkuma M."/>
            <person name="Hosokawa M."/>
            <person name="Miyashita K."/>
            <person name="Thompson F.L."/>
            <person name="Niwa A."/>
            <person name="Sawabe T."/>
            <person name="Sawabe T."/>
        </authorList>
    </citation>
    <scope>NUCLEOTIDE SEQUENCE [LARGE SCALE GENOMIC DNA]</scope>
    <source>
        <strain evidence="6">JCM19274</strain>
    </source>
</reference>
<feature type="domain" description="Beta-mannosidase-like galactose-binding" evidence="4">
    <location>
        <begin position="36"/>
        <end position="179"/>
    </location>
</feature>
<name>A0A090X6R4_9FLAO</name>
<dbReference type="InterPro" id="IPR054593">
    <property type="entry name" value="Beta-mannosidase-like_N2"/>
</dbReference>
<dbReference type="SUPFAM" id="SSF49785">
    <property type="entry name" value="Galactose-binding domain-like"/>
    <property type="match status" value="1"/>
</dbReference>
<organism evidence="5 6">
    <name type="scientific">Algibacter lectus</name>
    <dbReference type="NCBI Taxonomy" id="221126"/>
    <lineage>
        <taxon>Bacteria</taxon>
        <taxon>Pseudomonadati</taxon>
        <taxon>Bacteroidota</taxon>
        <taxon>Flavobacteriia</taxon>
        <taxon>Flavobacteriales</taxon>
        <taxon>Flavobacteriaceae</taxon>
        <taxon>Algibacter</taxon>
    </lineage>
</organism>
<dbReference type="GO" id="GO:0006516">
    <property type="term" value="P:glycoprotein catabolic process"/>
    <property type="evidence" value="ECO:0007669"/>
    <property type="project" value="TreeGrafter"/>
</dbReference>
<proteinExistence type="predicted"/>
<accession>A0A090X6R4</accession>